<protein>
    <recommendedName>
        <fullName evidence="3">DUF1380 domain-containing protein</fullName>
    </recommendedName>
</protein>
<name>A0A2A2M6I0_9GAMM</name>
<dbReference type="Proteomes" id="UP000218796">
    <property type="component" value="Unassembled WGS sequence"/>
</dbReference>
<dbReference type="OrthoDB" id="6612447at2"/>
<gene>
    <name evidence="1" type="ORF">CJD50_22590</name>
</gene>
<dbReference type="EMBL" id="NQMS01000020">
    <property type="protein sequence ID" value="PAV94068.1"/>
    <property type="molecule type" value="Genomic_DNA"/>
</dbReference>
<evidence type="ECO:0008006" key="3">
    <source>
        <dbReference type="Google" id="ProtNLM"/>
    </source>
</evidence>
<proteinExistence type="predicted"/>
<accession>A0A2A2M6I0</accession>
<dbReference type="RefSeq" id="WP_095661818.1">
    <property type="nucleotide sequence ID" value="NZ_JBNAEB010000019.1"/>
</dbReference>
<sequence>MYGKVNEVCAKLLREFSPQDNIALLIWTPLAVEEFSEDLDPTKEEVLYILQEIGETDEDAHQRYGIGETFVRETLAMYREEQQNQKAITVPYELLSALIPYIDAGMAQAAQKGNGVPLDGDYLRLERLNALLAMG</sequence>
<organism evidence="1 2">
    <name type="scientific">Hafnia paralvei</name>
    <dbReference type="NCBI Taxonomy" id="546367"/>
    <lineage>
        <taxon>Bacteria</taxon>
        <taxon>Pseudomonadati</taxon>
        <taxon>Pseudomonadota</taxon>
        <taxon>Gammaproteobacteria</taxon>
        <taxon>Enterobacterales</taxon>
        <taxon>Hafniaceae</taxon>
        <taxon>Hafnia</taxon>
    </lineage>
</organism>
<dbReference type="AlphaFoldDB" id="A0A2A2M6I0"/>
<reference evidence="1 2" key="1">
    <citation type="submission" date="2017-08" db="EMBL/GenBank/DDBJ databases">
        <title>Draft Genome Sequence of Hafnia alvei CITHA-6 Isolated from Raw Bovine Milk.</title>
        <authorList>
            <person name="Culligan E.P."/>
            <person name="Mcsweeney A."/>
            <person name="O'Doherty C."/>
            <person name="Gleeson E."/>
            <person name="O'Riordan D."/>
            <person name="Sleator R.D."/>
        </authorList>
    </citation>
    <scope>NUCLEOTIDE SEQUENCE [LARGE SCALE GENOMIC DNA]</scope>
    <source>
        <strain evidence="1 2">CITHA-6</strain>
    </source>
</reference>
<keyword evidence="2" id="KW-1185">Reference proteome</keyword>
<comment type="caution">
    <text evidence="1">The sequence shown here is derived from an EMBL/GenBank/DDBJ whole genome shotgun (WGS) entry which is preliminary data.</text>
</comment>
<evidence type="ECO:0000313" key="2">
    <source>
        <dbReference type="Proteomes" id="UP000218796"/>
    </source>
</evidence>
<evidence type="ECO:0000313" key="1">
    <source>
        <dbReference type="EMBL" id="PAV94068.1"/>
    </source>
</evidence>